<dbReference type="SUPFAM" id="SSF49313">
    <property type="entry name" value="Cadherin-like"/>
    <property type="match status" value="1"/>
</dbReference>
<evidence type="ECO:0000259" key="5">
    <source>
        <dbReference type="Pfam" id="PF08266"/>
    </source>
</evidence>
<dbReference type="PANTHER" id="PTHR24028">
    <property type="entry name" value="CADHERIN-87A"/>
    <property type="match status" value="1"/>
</dbReference>
<name>A0A7K9TJN8_9PICI</name>
<dbReference type="Gene3D" id="2.60.40.60">
    <property type="entry name" value="Cadherins"/>
    <property type="match status" value="1"/>
</dbReference>
<sequence>MAWGNRSGGSKRQVVLFVLAVCVCQSGAESLRYSLAEAMERDSFVGNIAQDLGLAPSQLPARKARLVSEGNEQLFRLDPSTGVLTAKDSLDREEICPQSETCT</sequence>
<dbReference type="InterPro" id="IPR050174">
    <property type="entry name" value="Protocadherin/Cadherin-CA"/>
</dbReference>
<reference evidence="6 7" key="1">
    <citation type="submission" date="2019-09" db="EMBL/GenBank/DDBJ databases">
        <title>Bird 10,000 Genomes (B10K) Project - Family phase.</title>
        <authorList>
            <person name="Zhang G."/>
        </authorList>
    </citation>
    <scope>NUCLEOTIDE SEQUENCE [LARGE SCALE GENOMIC DNA]</scope>
    <source>
        <strain evidence="6">B10K-DU-001-62</strain>
        <tissue evidence="6">Muscle</tissue>
    </source>
</reference>
<feature type="non-terminal residue" evidence="6">
    <location>
        <position position="103"/>
    </location>
</feature>
<organism evidence="6 7">
    <name type="scientific">Galbula dea</name>
    <dbReference type="NCBI Taxonomy" id="1109041"/>
    <lineage>
        <taxon>Eukaryota</taxon>
        <taxon>Metazoa</taxon>
        <taxon>Chordata</taxon>
        <taxon>Craniata</taxon>
        <taxon>Vertebrata</taxon>
        <taxon>Euteleostomi</taxon>
        <taxon>Archelosauria</taxon>
        <taxon>Archosauria</taxon>
        <taxon>Dinosauria</taxon>
        <taxon>Saurischia</taxon>
        <taxon>Theropoda</taxon>
        <taxon>Coelurosauria</taxon>
        <taxon>Aves</taxon>
        <taxon>Neognathae</taxon>
        <taxon>Neoaves</taxon>
        <taxon>Telluraves</taxon>
        <taxon>Coraciimorphae</taxon>
        <taxon>Piciformes</taxon>
        <taxon>Galbulidae</taxon>
        <taxon>Galbula</taxon>
    </lineage>
</organism>
<evidence type="ECO:0000313" key="7">
    <source>
        <dbReference type="Proteomes" id="UP000566440"/>
    </source>
</evidence>
<keyword evidence="7" id="KW-1185">Reference proteome</keyword>
<dbReference type="GO" id="GO:0005509">
    <property type="term" value="F:calcium ion binding"/>
    <property type="evidence" value="ECO:0007669"/>
    <property type="project" value="InterPro"/>
</dbReference>
<accession>A0A7K9TJN8</accession>
<dbReference type="AlphaFoldDB" id="A0A7K9TJN8"/>
<dbReference type="Proteomes" id="UP000566440">
    <property type="component" value="Unassembled WGS sequence"/>
</dbReference>
<keyword evidence="2" id="KW-0472">Membrane</keyword>
<protein>
    <submittedName>
        <fullName evidence="6">PCDB1 protein</fullName>
    </submittedName>
</protein>
<proteinExistence type="predicted"/>
<dbReference type="OrthoDB" id="6252479at2759"/>
<keyword evidence="4" id="KW-0732">Signal</keyword>
<feature type="domain" description="Cadherin N-terminal" evidence="5">
    <location>
        <begin position="31"/>
        <end position="103"/>
    </location>
</feature>
<evidence type="ECO:0000256" key="1">
    <source>
        <dbReference type="ARBA" id="ARBA00004370"/>
    </source>
</evidence>
<dbReference type="InterPro" id="IPR013164">
    <property type="entry name" value="Cadherin_N"/>
</dbReference>
<feature type="signal peptide" evidence="4">
    <location>
        <begin position="1"/>
        <end position="28"/>
    </location>
</feature>
<evidence type="ECO:0000313" key="6">
    <source>
        <dbReference type="EMBL" id="NXI48614.1"/>
    </source>
</evidence>
<dbReference type="EMBL" id="VWZX01016904">
    <property type="protein sequence ID" value="NXI48614.1"/>
    <property type="molecule type" value="Genomic_DNA"/>
</dbReference>
<feature type="chain" id="PRO_5029637727" evidence="4">
    <location>
        <begin position="29"/>
        <end position="103"/>
    </location>
</feature>
<evidence type="ECO:0000256" key="2">
    <source>
        <dbReference type="ARBA" id="ARBA00023136"/>
    </source>
</evidence>
<dbReference type="PANTHER" id="PTHR24028:SF329">
    <property type="entry name" value="CADHERIN DOMAIN-CONTAINING PROTEIN"/>
    <property type="match status" value="1"/>
</dbReference>
<dbReference type="CDD" id="cd11304">
    <property type="entry name" value="Cadherin_repeat"/>
    <property type="match status" value="1"/>
</dbReference>
<evidence type="ECO:0000256" key="4">
    <source>
        <dbReference type="SAM" id="SignalP"/>
    </source>
</evidence>
<dbReference type="InterPro" id="IPR015919">
    <property type="entry name" value="Cadherin-like_sf"/>
</dbReference>
<evidence type="ECO:0000256" key="3">
    <source>
        <dbReference type="ARBA" id="ARBA00023180"/>
    </source>
</evidence>
<comment type="subcellular location">
    <subcellularLocation>
        <location evidence="1">Membrane</location>
    </subcellularLocation>
</comment>
<gene>
    <name evidence="6" type="primary">Pcdhb1</name>
    <name evidence="6" type="ORF">GALDEA_R15593</name>
</gene>
<dbReference type="Pfam" id="PF08266">
    <property type="entry name" value="Cadherin_2"/>
    <property type="match status" value="1"/>
</dbReference>
<keyword evidence="3" id="KW-0325">Glycoprotein</keyword>
<feature type="non-terminal residue" evidence="6">
    <location>
        <position position="1"/>
    </location>
</feature>
<comment type="caution">
    <text evidence="6">The sequence shown here is derived from an EMBL/GenBank/DDBJ whole genome shotgun (WGS) entry which is preliminary data.</text>
</comment>
<dbReference type="GO" id="GO:0016020">
    <property type="term" value="C:membrane"/>
    <property type="evidence" value="ECO:0007669"/>
    <property type="project" value="UniProtKB-SubCell"/>
</dbReference>